<dbReference type="EMBL" id="QUSW01000003">
    <property type="protein sequence ID" value="RQP24412.1"/>
    <property type="molecule type" value="Genomic_DNA"/>
</dbReference>
<comment type="caution">
    <text evidence="1">The sequence shown here is derived from an EMBL/GenBank/DDBJ whole genome shotgun (WGS) entry which is preliminary data.</text>
</comment>
<accession>A0A3N7J0D7</accession>
<reference evidence="1 2" key="2">
    <citation type="submission" date="2018-12" db="EMBL/GenBank/DDBJ databases">
        <title>Rhizobacter gummiphilus sp. nov., a rubber-degrading bacterium isolated from the soil of a botanical garden in Japan.</title>
        <authorList>
            <person name="Shunsuke S.S."/>
        </authorList>
    </citation>
    <scope>NUCLEOTIDE SEQUENCE [LARGE SCALE GENOMIC DNA]</scope>
    <source>
        <strain evidence="1 2">S-16</strain>
    </source>
</reference>
<evidence type="ECO:0000313" key="2">
    <source>
        <dbReference type="Proteomes" id="UP000267464"/>
    </source>
</evidence>
<keyword evidence="2" id="KW-1185">Reference proteome</keyword>
<sequence>MRRMDILLVEGDAARSQGIADLLAHGTQRVIRLAEAPMAGGAFWPRHELTSAVLLGFEAPTTEKLRVLKRLWACDCAPPSFIVTRPDSAGERLLSALRVDRVIRGDWSVRGLRPSGGGEALSLLHLTAQLHLRPAGTLTLERLIALERVVRRDEQDAIDTLRIAA</sequence>
<organism evidence="1 2">
    <name type="scientific">Piscinibacter terrae</name>
    <dbReference type="NCBI Taxonomy" id="2496871"/>
    <lineage>
        <taxon>Bacteria</taxon>
        <taxon>Pseudomonadati</taxon>
        <taxon>Pseudomonadota</taxon>
        <taxon>Betaproteobacteria</taxon>
        <taxon>Burkholderiales</taxon>
        <taxon>Sphaerotilaceae</taxon>
        <taxon>Piscinibacter</taxon>
    </lineage>
</organism>
<dbReference type="AlphaFoldDB" id="A0A3N7J0D7"/>
<reference evidence="1 2" key="1">
    <citation type="submission" date="2018-08" db="EMBL/GenBank/DDBJ databases">
        <authorList>
            <person name="Khan S.A."/>
            <person name="Jeon C.O."/>
            <person name="Chun B.H."/>
            <person name="Jeong S.E."/>
        </authorList>
    </citation>
    <scope>NUCLEOTIDE SEQUENCE [LARGE SCALE GENOMIC DNA]</scope>
    <source>
        <strain evidence="1 2">S-16</strain>
    </source>
</reference>
<dbReference type="Proteomes" id="UP000267464">
    <property type="component" value="Unassembled WGS sequence"/>
</dbReference>
<proteinExistence type="predicted"/>
<gene>
    <name evidence="1" type="ORF">DZC73_14055</name>
</gene>
<name>A0A3N7J0D7_9BURK</name>
<evidence type="ECO:0000313" key="1">
    <source>
        <dbReference type="EMBL" id="RQP24412.1"/>
    </source>
</evidence>
<protein>
    <submittedName>
        <fullName evidence="1">Uncharacterized protein</fullName>
    </submittedName>
</protein>